<evidence type="ECO:0000256" key="3">
    <source>
        <dbReference type="ARBA" id="ARBA00022741"/>
    </source>
</evidence>
<evidence type="ECO:0000256" key="2">
    <source>
        <dbReference type="ARBA" id="ARBA00022695"/>
    </source>
</evidence>
<keyword evidence="10" id="KW-1185">Reference proteome</keyword>
<evidence type="ECO:0000256" key="6">
    <source>
        <dbReference type="ARBA" id="ARBA00047939"/>
    </source>
</evidence>
<dbReference type="Gene3D" id="1.10.3290.10">
    <property type="entry name" value="Fido-like domain"/>
    <property type="match status" value="1"/>
</dbReference>
<evidence type="ECO:0000313" key="9">
    <source>
        <dbReference type="EMBL" id="MBB5696068.1"/>
    </source>
</evidence>
<feature type="domain" description="Fido" evidence="8">
    <location>
        <begin position="50"/>
        <end position="190"/>
    </location>
</feature>
<keyword evidence="3" id="KW-0547">Nucleotide-binding</keyword>
<dbReference type="PANTHER" id="PTHR39560">
    <property type="entry name" value="PROTEIN ADENYLYLTRANSFERASE FIC-RELATED"/>
    <property type="match status" value="1"/>
</dbReference>
<dbReference type="GO" id="GO:0005524">
    <property type="term" value="F:ATP binding"/>
    <property type="evidence" value="ECO:0007669"/>
    <property type="project" value="UniProtKB-KW"/>
</dbReference>
<evidence type="ECO:0000256" key="7">
    <source>
        <dbReference type="ARBA" id="ARBA00048696"/>
    </source>
</evidence>
<dbReference type="SUPFAM" id="SSF140931">
    <property type="entry name" value="Fic-like"/>
    <property type="match status" value="1"/>
</dbReference>
<dbReference type="PANTHER" id="PTHR39560:SF1">
    <property type="entry name" value="PROTEIN ADENYLYLTRANSFERASE FIC-RELATED"/>
    <property type="match status" value="1"/>
</dbReference>
<dbReference type="Pfam" id="PF02661">
    <property type="entry name" value="Fic"/>
    <property type="match status" value="1"/>
</dbReference>
<evidence type="ECO:0000256" key="5">
    <source>
        <dbReference type="ARBA" id="ARBA00034531"/>
    </source>
</evidence>
<dbReference type="AlphaFoldDB" id="A0A840Y4L7"/>
<evidence type="ECO:0000256" key="1">
    <source>
        <dbReference type="ARBA" id="ARBA00022679"/>
    </source>
</evidence>
<dbReference type="InterPro" id="IPR003812">
    <property type="entry name" value="Fido"/>
</dbReference>
<comment type="caution">
    <text evidence="9">The sequence shown here is derived from an EMBL/GenBank/DDBJ whole genome shotgun (WGS) entry which is preliminary data.</text>
</comment>
<comment type="catalytic activity">
    <reaction evidence="6">
        <text>L-threonyl-[protein] + ATP = 3-O-(5'-adenylyl)-L-threonyl-[protein] + diphosphate</text>
        <dbReference type="Rhea" id="RHEA:54292"/>
        <dbReference type="Rhea" id="RHEA-COMP:11060"/>
        <dbReference type="Rhea" id="RHEA-COMP:13847"/>
        <dbReference type="ChEBI" id="CHEBI:30013"/>
        <dbReference type="ChEBI" id="CHEBI:30616"/>
        <dbReference type="ChEBI" id="CHEBI:33019"/>
        <dbReference type="ChEBI" id="CHEBI:138113"/>
        <dbReference type="EC" id="2.7.7.108"/>
    </reaction>
</comment>
<keyword evidence="4" id="KW-0067">ATP-binding</keyword>
<dbReference type="PROSITE" id="PS51459">
    <property type="entry name" value="FIDO"/>
    <property type="match status" value="1"/>
</dbReference>
<dbReference type="InterPro" id="IPR036597">
    <property type="entry name" value="Fido-like_dom_sf"/>
</dbReference>
<name>A0A840Y4L7_9PROT</name>
<dbReference type="RefSeq" id="WP_184521174.1">
    <property type="nucleotide sequence ID" value="NZ_JACIJD010000028.1"/>
</dbReference>
<protein>
    <recommendedName>
        <fullName evidence="5">protein adenylyltransferase</fullName>
        <ecNumber evidence="5">2.7.7.108</ecNumber>
    </recommendedName>
</protein>
<gene>
    <name evidence="9" type="ORF">FHS87_004136</name>
</gene>
<dbReference type="GO" id="GO:0070733">
    <property type="term" value="F:AMPylase activity"/>
    <property type="evidence" value="ECO:0007669"/>
    <property type="project" value="UniProtKB-EC"/>
</dbReference>
<comment type="catalytic activity">
    <reaction evidence="7">
        <text>L-tyrosyl-[protein] + ATP = O-(5'-adenylyl)-L-tyrosyl-[protein] + diphosphate</text>
        <dbReference type="Rhea" id="RHEA:54288"/>
        <dbReference type="Rhea" id="RHEA-COMP:10136"/>
        <dbReference type="Rhea" id="RHEA-COMP:13846"/>
        <dbReference type="ChEBI" id="CHEBI:30616"/>
        <dbReference type="ChEBI" id="CHEBI:33019"/>
        <dbReference type="ChEBI" id="CHEBI:46858"/>
        <dbReference type="ChEBI" id="CHEBI:83624"/>
        <dbReference type="EC" id="2.7.7.108"/>
    </reaction>
</comment>
<sequence>MYDAVEDPYCYPGTTVLWNRAGLTDQVALDAYELDMTTQRASEPLPPGRLGVRHYMAIHRHLFGDVYSWAGRRRTVRISKDGNAFAYPENIDREMVRLFGWLGERRCLRGLPAADFARDAAHLLAELNAIHPFREGNGRTSLAFLALLAARAGHPLGVERLEPNQMLRAAIESFHGKNARLEALIARLIA</sequence>
<dbReference type="Proteomes" id="UP000580654">
    <property type="component" value="Unassembled WGS sequence"/>
</dbReference>
<evidence type="ECO:0000256" key="4">
    <source>
        <dbReference type="ARBA" id="ARBA00022840"/>
    </source>
</evidence>
<dbReference type="EC" id="2.7.7.108" evidence="5"/>
<reference evidence="9 10" key="1">
    <citation type="submission" date="2020-08" db="EMBL/GenBank/DDBJ databases">
        <title>Genomic Encyclopedia of Type Strains, Phase IV (KMG-IV): sequencing the most valuable type-strain genomes for metagenomic binning, comparative biology and taxonomic classification.</title>
        <authorList>
            <person name="Goeker M."/>
        </authorList>
    </citation>
    <scope>NUCLEOTIDE SEQUENCE [LARGE SCALE GENOMIC DNA]</scope>
    <source>
        <strain evidence="9 10">DSM 25622</strain>
    </source>
</reference>
<evidence type="ECO:0000313" key="10">
    <source>
        <dbReference type="Proteomes" id="UP000580654"/>
    </source>
</evidence>
<keyword evidence="2" id="KW-0548">Nucleotidyltransferase</keyword>
<evidence type="ECO:0000259" key="8">
    <source>
        <dbReference type="PROSITE" id="PS51459"/>
    </source>
</evidence>
<organism evidence="9 10">
    <name type="scientific">Muricoccus pecuniae</name>
    <dbReference type="NCBI Taxonomy" id="693023"/>
    <lineage>
        <taxon>Bacteria</taxon>
        <taxon>Pseudomonadati</taxon>
        <taxon>Pseudomonadota</taxon>
        <taxon>Alphaproteobacteria</taxon>
        <taxon>Acetobacterales</taxon>
        <taxon>Roseomonadaceae</taxon>
        <taxon>Muricoccus</taxon>
    </lineage>
</organism>
<dbReference type="EMBL" id="JACIJD010000028">
    <property type="protein sequence ID" value="MBB5696068.1"/>
    <property type="molecule type" value="Genomic_DNA"/>
</dbReference>
<accession>A0A840Y4L7</accession>
<keyword evidence="1" id="KW-0808">Transferase</keyword>
<dbReference type="GO" id="GO:0051302">
    <property type="term" value="P:regulation of cell division"/>
    <property type="evidence" value="ECO:0007669"/>
    <property type="project" value="TreeGrafter"/>
</dbReference>
<proteinExistence type="predicted"/>